<evidence type="ECO:0000256" key="1">
    <source>
        <dbReference type="ARBA" id="ARBA00005854"/>
    </source>
</evidence>
<dbReference type="Proteomes" id="UP000177103">
    <property type="component" value="Unassembled WGS sequence"/>
</dbReference>
<reference evidence="5 6" key="1">
    <citation type="journal article" date="2016" name="Nat. Commun.">
        <title>Thousands of microbial genomes shed light on interconnected biogeochemical processes in an aquifer system.</title>
        <authorList>
            <person name="Anantharaman K."/>
            <person name="Brown C.T."/>
            <person name="Hug L.A."/>
            <person name="Sharon I."/>
            <person name="Castelle C.J."/>
            <person name="Probst A.J."/>
            <person name="Thomas B.C."/>
            <person name="Singh A."/>
            <person name="Wilkins M.J."/>
            <person name="Karaoz U."/>
            <person name="Brodie E.L."/>
            <person name="Williams K.H."/>
            <person name="Hubbard S.S."/>
            <person name="Banfield J.F."/>
        </authorList>
    </citation>
    <scope>NUCLEOTIDE SEQUENCE [LARGE SCALE GENOMIC DNA]</scope>
</reference>
<dbReference type="Gene3D" id="3.40.50.720">
    <property type="entry name" value="NAD(P)-binding Rossmann-like Domain"/>
    <property type="match status" value="2"/>
</dbReference>
<comment type="similarity">
    <text evidence="1">Belongs to the D-isomer specific 2-hydroxyacid dehydrogenase family.</text>
</comment>
<dbReference type="PANTHER" id="PTHR43761:SF1">
    <property type="entry name" value="D-ISOMER SPECIFIC 2-HYDROXYACID DEHYDROGENASE CATALYTIC DOMAIN-CONTAINING PROTEIN-RELATED"/>
    <property type="match status" value="1"/>
</dbReference>
<accession>A0A1G1WB86</accession>
<gene>
    <name evidence="5" type="ORF">A2Y57_02430</name>
</gene>
<dbReference type="GO" id="GO:0051287">
    <property type="term" value="F:NAD binding"/>
    <property type="evidence" value="ECO:0007669"/>
    <property type="project" value="InterPro"/>
</dbReference>
<evidence type="ECO:0000313" key="5">
    <source>
        <dbReference type="EMBL" id="OGY24956.1"/>
    </source>
</evidence>
<dbReference type="Pfam" id="PF02826">
    <property type="entry name" value="2-Hacid_dh_C"/>
    <property type="match status" value="1"/>
</dbReference>
<dbReference type="InterPro" id="IPR006140">
    <property type="entry name" value="D-isomer_DH_NAD-bd"/>
</dbReference>
<dbReference type="PANTHER" id="PTHR43761">
    <property type="entry name" value="D-ISOMER SPECIFIC 2-HYDROXYACID DEHYDROGENASE FAMILY PROTEIN (AFU_ORTHOLOGUE AFUA_1G13630)"/>
    <property type="match status" value="1"/>
</dbReference>
<dbReference type="InterPro" id="IPR036291">
    <property type="entry name" value="NAD(P)-bd_dom_sf"/>
</dbReference>
<dbReference type="EMBL" id="MHCQ01000005">
    <property type="protein sequence ID" value="OGY24956.1"/>
    <property type="molecule type" value="Genomic_DNA"/>
</dbReference>
<sequence>MSDNPTAQGLLDKNFFGSFKKGAYFISVTGAKIYDVDALIESLDKNIAGAAIDTGDTQVGDTSDPYYKKLLANTKILATPHIAYNSDTTARRSNDMMIDNIEAWLAGEPINLV</sequence>
<keyword evidence="2" id="KW-0560">Oxidoreductase</keyword>
<comment type="caution">
    <text evidence="5">The sequence shown here is derived from an EMBL/GenBank/DDBJ whole genome shotgun (WGS) entry which is preliminary data.</text>
</comment>
<protein>
    <recommendedName>
        <fullName evidence="4">D-isomer specific 2-hydroxyacid dehydrogenase NAD-binding domain-containing protein</fullName>
    </recommendedName>
</protein>
<organism evidence="5 6">
    <name type="scientific">Candidatus Woykebacteria bacterium RBG_13_40_7b</name>
    <dbReference type="NCBI Taxonomy" id="1802594"/>
    <lineage>
        <taxon>Bacteria</taxon>
        <taxon>Candidatus Woykeibacteriota</taxon>
    </lineage>
</organism>
<dbReference type="AlphaFoldDB" id="A0A1G1WB86"/>
<evidence type="ECO:0000259" key="4">
    <source>
        <dbReference type="Pfam" id="PF02826"/>
    </source>
</evidence>
<evidence type="ECO:0000256" key="3">
    <source>
        <dbReference type="ARBA" id="ARBA00023027"/>
    </source>
</evidence>
<name>A0A1G1WB86_9BACT</name>
<dbReference type="GO" id="GO:0016491">
    <property type="term" value="F:oxidoreductase activity"/>
    <property type="evidence" value="ECO:0007669"/>
    <property type="project" value="UniProtKB-KW"/>
</dbReference>
<feature type="domain" description="D-isomer specific 2-hydroxyacid dehydrogenase NAD-binding" evidence="4">
    <location>
        <begin position="4"/>
        <end position="83"/>
    </location>
</feature>
<evidence type="ECO:0000313" key="6">
    <source>
        <dbReference type="Proteomes" id="UP000177103"/>
    </source>
</evidence>
<dbReference type="SUPFAM" id="SSF51735">
    <property type="entry name" value="NAD(P)-binding Rossmann-fold domains"/>
    <property type="match status" value="1"/>
</dbReference>
<keyword evidence="3" id="KW-0520">NAD</keyword>
<dbReference type="InterPro" id="IPR050418">
    <property type="entry name" value="D-iso_2-hydroxyacid_DH_PdxB"/>
</dbReference>
<proteinExistence type="inferred from homology"/>
<evidence type="ECO:0000256" key="2">
    <source>
        <dbReference type="ARBA" id="ARBA00023002"/>
    </source>
</evidence>